<proteinExistence type="predicted"/>
<evidence type="ECO:0000313" key="3">
    <source>
        <dbReference type="Proteomes" id="UP000654918"/>
    </source>
</evidence>
<reference evidence="2" key="1">
    <citation type="journal article" date="2020" name="Phytopathology">
        <title>Genome Sequence Resources of Colletotrichum truncatum, C. plurivorum, C. musicola, and C. sojae: Four Species Pathogenic to Soybean (Glycine max).</title>
        <authorList>
            <person name="Rogerio F."/>
            <person name="Boufleur T.R."/>
            <person name="Ciampi-Guillardi M."/>
            <person name="Sukno S.A."/>
            <person name="Thon M.R."/>
            <person name="Massola Junior N.S."/>
            <person name="Baroncelli R."/>
        </authorList>
    </citation>
    <scope>NUCLEOTIDE SEQUENCE</scope>
    <source>
        <strain evidence="2">LFN00145</strain>
    </source>
</reference>
<sequence length="178" mass="19268">MLELHLPRLKSPSGADPAVGSGVGHFRAQESRRGRTDVLPFTPTQTSLLTQHVARSTQHAARSTQHTGRFFASRQSQSNISGTGNLPCLQTSLFAQQRGTKRRGRTDARPIPNASPVLARASIYAFAAFVLNAPPRIWLVVASPVEFGSDAEHPQPSSVRRVGTGPKANCTGLRRRKP</sequence>
<name>A0A8H6KWD3_9PEZI</name>
<keyword evidence="3" id="KW-1185">Reference proteome</keyword>
<dbReference type="AlphaFoldDB" id="A0A8H6KWD3"/>
<organism evidence="2 3">
    <name type="scientific">Colletotrichum plurivorum</name>
    <dbReference type="NCBI Taxonomy" id="2175906"/>
    <lineage>
        <taxon>Eukaryota</taxon>
        <taxon>Fungi</taxon>
        <taxon>Dikarya</taxon>
        <taxon>Ascomycota</taxon>
        <taxon>Pezizomycotina</taxon>
        <taxon>Sordariomycetes</taxon>
        <taxon>Hypocreomycetidae</taxon>
        <taxon>Glomerellales</taxon>
        <taxon>Glomerellaceae</taxon>
        <taxon>Colletotrichum</taxon>
        <taxon>Colletotrichum orchidearum species complex</taxon>
    </lineage>
</organism>
<comment type="caution">
    <text evidence="2">The sequence shown here is derived from an EMBL/GenBank/DDBJ whole genome shotgun (WGS) entry which is preliminary data.</text>
</comment>
<dbReference type="EMBL" id="WIGO01000016">
    <property type="protein sequence ID" value="KAF6838897.1"/>
    <property type="molecule type" value="Genomic_DNA"/>
</dbReference>
<feature type="region of interest" description="Disordered" evidence="1">
    <location>
        <begin position="149"/>
        <end position="178"/>
    </location>
</feature>
<feature type="region of interest" description="Disordered" evidence="1">
    <location>
        <begin position="1"/>
        <end position="32"/>
    </location>
</feature>
<accession>A0A8H6KWD3</accession>
<dbReference type="Proteomes" id="UP000654918">
    <property type="component" value="Unassembled WGS sequence"/>
</dbReference>
<protein>
    <submittedName>
        <fullName evidence="2">Uncharacterized protein</fullName>
    </submittedName>
</protein>
<gene>
    <name evidence="2" type="ORF">CPLU01_02167</name>
</gene>
<evidence type="ECO:0000256" key="1">
    <source>
        <dbReference type="SAM" id="MobiDB-lite"/>
    </source>
</evidence>
<evidence type="ECO:0000313" key="2">
    <source>
        <dbReference type="EMBL" id="KAF6838897.1"/>
    </source>
</evidence>